<dbReference type="InParanoid" id="A0A1V9WZ05"/>
<dbReference type="Proteomes" id="UP000192247">
    <property type="component" value="Unassembled WGS sequence"/>
</dbReference>
<comment type="caution">
    <text evidence="1">The sequence shown here is derived from an EMBL/GenBank/DDBJ whole genome shotgun (WGS) entry which is preliminary data.</text>
</comment>
<evidence type="ECO:0000313" key="2">
    <source>
        <dbReference type="Proteomes" id="UP000192247"/>
    </source>
</evidence>
<gene>
    <name evidence="1" type="ORF">BIW11_14169</name>
</gene>
<proteinExistence type="predicted"/>
<dbReference type="AlphaFoldDB" id="A0A1V9WZ05"/>
<reference evidence="1 2" key="1">
    <citation type="journal article" date="2017" name="Gigascience">
        <title>Draft genome of the honey bee ectoparasitic mite, Tropilaelaps mercedesae, is shaped by the parasitic life history.</title>
        <authorList>
            <person name="Dong X."/>
            <person name="Armstrong S.D."/>
            <person name="Xia D."/>
            <person name="Makepeace B.L."/>
            <person name="Darby A.C."/>
            <person name="Kadowaki T."/>
        </authorList>
    </citation>
    <scope>NUCLEOTIDE SEQUENCE [LARGE SCALE GENOMIC DNA]</scope>
    <source>
        <strain evidence="1">Wuxi-XJTLU</strain>
    </source>
</reference>
<sequence>MSKTRKPVQLGDPSVDEGNVAIQWNSGPLDVIRDSDIPEKSPKINVNRIKTSNALDGDKHGPKAGPTKRAGSFRNKVFCCLLQ</sequence>
<keyword evidence="2" id="KW-1185">Reference proteome</keyword>
<evidence type="ECO:0000313" key="1">
    <source>
        <dbReference type="EMBL" id="OQR66427.1"/>
    </source>
</evidence>
<protein>
    <submittedName>
        <fullName evidence="1">Uncharacterized protein</fullName>
    </submittedName>
</protein>
<name>A0A1V9WZ05_9ACAR</name>
<dbReference type="EMBL" id="MNPL01032536">
    <property type="protein sequence ID" value="OQR66427.1"/>
    <property type="molecule type" value="Genomic_DNA"/>
</dbReference>
<organism evidence="1 2">
    <name type="scientific">Tropilaelaps mercedesae</name>
    <dbReference type="NCBI Taxonomy" id="418985"/>
    <lineage>
        <taxon>Eukaryota</taxon>
        <taxon>Metazoa</taxon>
        <taxon>Ecdysozoa</taxon>
        <taxon>Arthropoda</taxon>
        <taxon>Chelicerata</taxon>
        <taxon>Arachnida</taxon>
        <taxon>Acari</taxon>
        <taxon>Parasitiformes</taxon>
        <taxon>Mesostigmata</taxon>
        <taxon>Gamasina</taxon>
        <taxon>Dermanyssoidea</taxon>
        <taxon>Laelapidae</taxon>
        <taxon>Tropilaelaps</taxon>
    </lineage>
</organism>
<accession>A0A1V9WZ05</accession>